<dbReference type="InterPro" id="IPR024604">
    <property type="entry name" value="GSG2_C"/>
</dbReference>
<dbReference type="PROSITE" id="PS50011">
    <property type="entry name" value="PROTEIN_KINASE_DOM"/>
    <property type="match status" value="1"/>
</dbReference>
<evidence type="ECO:0000256" key="7">
    <source>
        <dbReference type="ARBA" id="ARBA00022679"/>
    </source>
</evidence>
<dbReference type="GO" id="GO:0005737">
    <property type="term" value="C:cytoplasm"/>
    <property type="evidence" value="ECO:0007669"/>
    <property type="project" value="UniProtKB-SubCell"/>
</dbReference>
<dbReference type="GO" id="GO:0072354">
    <property type="term" value="F:histone H3T3 kinase activity"/>
    <property type="evidence" value="ECO:0007669"/>
    <property type="project" value="TreeGrafter"/>
</dbReference>
<dbReference type="Pfam" id="PF12330">
    <property type="entry name" value="Haspin_kinase"/>
    <property type="match status" value="1"/>
</dbReference>
<feature type="compositionally biased region" description="Polar residues" evidence="14">
    <location>
        <begin position="23"/>
        <end position="32"/>
    </location>
</feature>
<evidence type="ECO:0000256" key="13">
    <source>
        <dbReference type="PROSITE-ProRule" id="PRU10141"/>
    </source>
</evidence>
<evidence type="ECO:0000256" key="6">
    <source>
        <dbReference type="ARBA" id="ARBA00022527"/>
    </source>
</evidence>
<dbReference type="GO" id="GO:0000278">
    <property type="term" value="P:mitotic cell cycle"/>
    <property type="evidence" value="ECO:0007669"/>
    <property type="project" value="TreeGrafter"/>
</dbReference>
<dbReference type="SUPFAM" id="SSF56112">
    <property type="entry name" value="Protein kinase-like (PK-like)"/>
    <property type="match status" value="1"/>
</dbReference>
<dbReference type="PANTHER" id="PTHR24419:SF18">
    <property type="entry name" value="SERINE_THREONINE-PROTEIN KINASE HASPIN"/>
    <property type="match status" value="1"/>
</dbReference>
<evidence type="ECO:0000256" key="5">
    <source>
        <dbReference type="ARBA" id="ARBA00022490"/>
    </source>
</evidence>
<evidence type="ECO:0000256" key="12">
    <source>
        <dbReference type="ARBA" id="ARBA00048679"/>
    </source>
</evidence>
<keyword evidence="5" id="KW-0963">Cytoplasm</keyword>
<keyword evidence="8 13" id="KW-0547">Nucleotide-binding</keyword>
<dbReference type="Proteomes" id="UP000838412">
    <property type="component" value="Chromosome 4"/>
</dbReference>
<evidence type="ECO:0000256" key="4">
    <source>
        <dbReference type="ARBA" id="ARBA00022454"/>
    </source>
</evidence>
<dbReference type="GO" id="GO:0035556">
    <property type="term" value="P:intracellular signal transduction"/>
    <property type="evidence" value="ECO:0007669"/>
    <property type="project" value="TreeGrafter"/>
</dbReference>
<evidence type="ECO:0000256" key="10">
    <source>
        <dbReference type="ARBA" id="ARBA00022840"/>
    </source>
</evidence>
<evidence type="ECO:0000256" key="8">
    <source>
        <dbReference type="ARBA" id="ARBA00022741"/>
    </source>
</evidence>
<gene>
    <name evidence="16" type="primary">GSG2</name>
    <name evidence="16" type="ORF">BLAG_LOCUS18444</name>
</gene>
<name>A0A8J9ZX99_BRALA</name>
<evidence type="ECO:0000256" key="11">
    <source>
        <dbReference type="ARBA" id="ARBA00047899"/>
    </source>
</evidence>
<dbReference type="AlphaFoldDB" id="A0A8J9ZX99"/>
<dbReference type="Gene3D" id="3.30.200.20">
    <property type="entry name" value="Phosphorylase Kinase, domain 1"/>
    <property type="match status" value="1"/>
</dbReference>
<dbReference type="GO" id="GO:0005524">
    <property type="term" value="F:ATP binding"/>
    <property type="evidence" value="ECO:0007669"/>
    <property type="project" value="UniProtKB-UniRule"/>
</dbReference>
<dbReference type="EC" id="2.7.11.1" evidence="3"/>
<feature type="binding site" evidence="13">
    <location>
        <position position="250"/>
    </location>
    <ligand>
        <name>ATP</name>
        <dbReference type="ChEBI" id="CHEBI:30616"/>
    </ligand>
</feature>
<dbReference type="OrthoDB" id="21018at2759"/>
<comment type="subcellular location">
    <subcellularLocation>
        <location evidence="1">Chromosome</location>
    </subcellularLocation>
    <subcellularLocation>
        <location evidence="2">Cytoplasm</location>
    </subcellularLocation>
</comment>
<sequence>MIVLFPPCRQHARHDDDDEAQKHASQSLRSQRPPTPPTSDEDLEEETDSPLTQNSQVTRRQGTPLPRQPVQIDSEDDLGPDDPRKEGARGGPEVGVGGPEELLGATGGLARLTITNEAEPLQYDDSPELGREVQSSEEGKRTLSILIEFTMILLSHILSSHLMHMHLSPANSLDFTLGCHSDKMVTPTRRQSNILSPKEKLLLNCDQERILTFQECIPGPVMDACVKIGEGSFGEVFRTTNKDGNTVALKIVPIEGENQKTFEEILPEIVISRELSKLKEGSCNRTGGFIHLHRVCLVQGAWPDHLLAMWDQWHTEREGESYNDRPDIFPDSQLFVVMEFEDGGCDLEHFQFSTFKEAKAALHQICVTLAVAEAALQFEHRDLHWGNVLVKRIDSTHYLNGEKVCVATSGLEVKIIDFTLSRIQKDGQPLYCDLSTSPSLFEQEMEGEIQFDIYRDMKKETRNDWKRHCPYTNVLWLHYLADKLLKKQYCRSNLRSWQQKLRYFKKQVLDCRTVAQVLKDCAIFKDQ</sequence>
<dbReference type="InterPro" id="IPR000719">
    <property type="entry name" value="Prot_kinase_dom"/>
</dbReference>
<dbReference type="Gene3D" id="1.10.510.10">
    <property type="entry name" value="Transferase(Phosphotransferase) domain 1"/>
    <property type="match status" value="1"/>
</dbReference>
<evidence type="ECO:0000259" key="15">
    <source>
        <dbReference type="PROSITE" id="PS50011"/>
    </source>
</evidence>
<feature type="domain" description="Protein kinase" evidence="15">
    <location>
        <begin position="222"/>
        <end position="527"/>
    </location>
</feature>
<dbReference type="InterPro" id="IPR011009">
    <property type="entry name" value="Kinase-like_dom_sf"/>
</dbReference>
<dbReference type="FunFam" id="1.10.510.10:FF:000401">
    <property type="entry name" value="serine/threonine-protein kinase haspin"/>
    <property type="match status" value="1"/>
</dbReference>
<feature type="region of interest" description="Disordered" evidence="14">
    <location>
        <begin position="117"/>
        <end position="137"/>
    </location>
</feature>
<evidence type="ECO:0000256" key="3">
    <source>
        <dbReference type="ARBA" id="ARBA00012513"/>
    </source>
</evidence>
<dbReference type="GO" id="GO:0005634">
    <property type="term" value="C:nucleus"/>
    <property type="evidence" value="ECO:0007669"/>
    <property type="project" value="TreeGrafter"/>
</dbReference>
<accession>A0A8J9ZX99</accession>
<dbReference type="PROSITE" id="PS00107">
    <property type="entry name" value="PROTEIN_KINASE_ATP"/>
    <property type="match status" value="1"/>
</dbReference>
<evidence type="ECO:0000313" key="16">
    <source>
        <dbReference type="EMBL" id="CAH1263904.1"/>
    </source>
</evidence>
<feature type="region of interest" description="Disordered" evidence="14">
    <location>
        <begin position="1"/>
        <end position="103"/>
    </location>
</feature>
<keyword evidence="4" id="KW-0158">Chromosome</keyword>
<dbReference type="SMART" id="SM00220">
    <property type="entry name" value="S_TKc"/>
    <property type="match status" value="1"/>
</dbReference>
<comment type="catalytic activity">
    <reaction evidence="11">
        <text>L-threonyl-[protein] + ATP = O-phospho-L-threonyl-[protein] + ADP + H(+)</text>
        <dbReference type="Rhea" id="RHEA:46608"/>
        <dbReference type="Rhea" id="RHEA-COMP:11060"/>
        <dbReference type="Rhea" id="RHEA-COMP:11605"/>
        <dbReference type="ChEBI" id="CHEBI:15378"/>
        <dbReference type="ChEBI" id="CHEBI:30013"/>
        <dbReference type="ChEBI" id="CHEBI:30616"/>
        <dbReference type="ChEBI" id="CHEBI:61977"/>
        <dbReference type="ChEBI" id="CHEBI:456216"/>
        <dbReference type="EC" id="2.7.11.1"/>
    </reaction>
</comment>
<evidence type="ECO:0000256" key="1">
    <source>
        <dbReference type="ARBA" id="ARBA00004286"/>
    </source>
</evidence>
<feature type="compositionally biased region" description="Acidic residues" evidence="14">
    <location>
        <begin position="39"/>
        <end position="48"/>
    </location>
</feature>
<keyword evidence="17" id="KW-1185">Reference proteome</keyword>
<organism evidence="16 17">
    <name type="scientific">Branchiostoma lanceolatum</name>
    <name type="common">Common lancelet</name>
    <name type="synonym">Amphioxus lanceolatum</name>
    <dbReference type="NCBI Taxonomy" id="7740"/>
    <lineage>
        <taxon>Eukaryota</taxon>
        <taxon>Metazoa</taxon>
        <taxon>Chordata</taxon>
        <taxon>Cephalochordata</taxon>
        <taxon>Leptocardii</taxon>
        <taxon>Amphioxiformes</taxon>
        <taxon>Branchiostomatidae</taxon>
        <taxon>Branchiostoma</taxon>
    </lineage>
</organism>
<evidence type="ECO:0000313" key="17">
    <source>
        <dbReference type="Proteomes" id="UP000838412"/>
    </source>
</evidence>
<comment type="catalytic activity">
    <reaction evidence="12">
        <text>L-seryl-[protein] + ATP = O-phospho-L-seryl-[protein] + ADP + H(+)</text>
        <dbReference type="Rhea" id="RHEA:17989"/>
        <dbReference type="Rhea" id="RHEA-COMP:9863"/>
        <dbReference type="Rhea" id="RHEA-COMP:11604"/>
        <dbReference type="ChEBI" id="CHEBI:15378"/>
        <dbReference type="ChEBI" id="CHEBI:29999"/>
        <dbReference type="ChEBI" id="CHEBI:30616"/>
        <dbReference type="ChEBI" id="CHEBI:83421"/>
        <dbReference type="ChEBI" id="CHEBI:456216"/>
        <dbReference type="EC" id="2.7.11.1"/>
    </reaction>
</comment>
<dbReference type="PANTHER" id="PTHR24419">
    <property type="entry name" value="INTERLEUKIN-1 RECEPTOR-ASSOCIATED KINASE"/>
    <property type="match status" value="1"/>
</dbReference>
<keyword evidence="10 13" id="KW-0067">ATP-binding</keyword>
<keyword evidence="7" id="KW-0808">Transferase</keyword>
<evidence type="ECO:0000256" key="9">
    <source>
        <dbReference type="ARBA" id="ARBA00022777"/>
    </source>
</evidence>
<evidence type="ECO:0000256" key="2">
    <source>
        <dbReference type="ARBA" id="ARBA00004496"/>
    </source>
</evidence>
<dbReference type="SMART" id="SM01331">
    <property type="entry name" value="DUF3635"/>
    <property type="match status" value="1"/>
</dbReference>
<dbReference type="InterPro" id="IPR017441">
    <property type="entry name" value="Protein_kinase_ATP_BS"/>
</dbReference>
<keyword evidence="9" id="KW-0418">Kinase</keyword>
<evidence type="ECO:0000256" key="14">
    <source>
        <dbReference type="SAM" id="MobiDB-lite"/>
    </source>
</evidence>
<proteinExistence type="predicted"/>
<feature type="compositionally biased region" description="Gly residues" evidence="14">
    <location>
        <begin position="89"/>
        <end position="98"/>
    </location>
</feature>
<dbReference type="EMBL" id="OV696689">
    <property type="protein sequence ID" value="CAH1263904.1"/>
    <property type="molecule type" value="Genomic_DNA"/>
</dbReference>
<keyword evidence="6" id="KW-0723">Serine/threonine-protein kinase</keyword>
<protein>
    <recommendedName>
        <fullName evidence="3">non-specific serine/threonine protein kinase</fullName>
        <ecNumber evidence="3">2.7.11.1</ecNumber>
    </recommendedName>
</protein>
<reference evidence="16" key="1">
    <citation type="submission" date="2022-01" db="EMBL/GenBank/DDBJ databases">
        <authorList>
            <person name="Braso-Vives M."/>
        </authorList>
    </citation>
    <scope>NUCLEOTIDE SEQUENCE</scope>
</reference>
<dbReference type="GO" id="GO:0005694">
    <property type="term" value="C:chromosome"/>
    <property type="evidence" value="ECO:0007669"/>
    <property type="project" value="UniProtKB-SubCell"/>
</dbReference>